<reference evidence="1 2" key="1">
    <citation type="submission" date="2019-03" db="EMBL/GenBank/DDBJ databases">
        <title>Genomic Encyclopedia of Archaeal and Bacterial Type Strains, Phase II (KMG-II): from individual species to whole genera.</title>
        <authorList>
            <person name="Goeker M."/>
        </authorList>
    </citation>
    <scope>NUCLEOTIDE SEQUENCE [LARGE SCALE GENOMIC DNA]</scope>
    <source>
        <strain evidence="1 2">DSM 28135</strain>
    </source>
</reference>
<proteinExistence type="predicted"/>
<evidence type="ECO:0000313" key="2">
    <source>
        <dbReference type="Proteomes" id="UP000294689"/>
    </source>
</evidence>
<sequence length="95" mass="10862">MLTFLLPAAVKILHVFEQHKHEVCLGEADTHIHTKDVECEFYKFKLNTPFTIPENHIATLVSPQIEGIIPTNYAFLSEFQYLHFSLRGPPAISLI</sequence>
<dbReference type="AlphaFoldDB" id="A0A4R7PYA7"/>
<dbReference type="Proteomes" id="UP000294689">
    <property type="component" value="Unassembled WGS sequence"/>
</dbReference>
<comment type="caution">
    <text evidence="1">The sequence shown here is derived from an EMBL/GenBank/DDBJ whole genome shotgun (WGS) entry which is preliminary data.</text>
</comment>
<keyword evidence="2" id="KW-1185">Reference proteome</keyword>
<protein>
    <submittedName>
        <fullName evidence="1">Uncharacterized protein</fullName>
    </submittedName>
</protein>
<accession>A0A4R7PYA7</accession>
<gene>
    <name evidence="1" type="ORF">BXY82_2014</name>
</gene>
<organism evidence="1 2">
    <name type="scientific">Gelidibacter sediminis</name>
    <dbReference type="NCBI Taxonomy" id="1608710"/>
    <lineage>
        <taxon>Bacteria</taxon>
        <taxon>Pseudomonadati</taxon>
        <taxon>Bacteroidota</taxon>
        <taxon>Flavobacteriia</taxon>
        <taxon>Flavobacteriales</taxon>
        <taxon>Flavobacteriaceae</taxon>
        <taxon>Gelidibacter</taxon>
    </lineage>
</organism>
<dbReference type="EMBL" id="SOBW01000008">
    <property type="protein sequence ID" value="TDU39975.1"/>
    <property type="molecule type" value="Genomic_DNA"/>
</dbReference>
<evidence type="ECO:0000313" key="1">
    <source>
        <dbReference type="EMBL" id="TDU39975.1"/>
    </source>
</evidence>
<name>A0A4R7PYA7_9FLAO</name>